<dbReference type="InterPro" id="IPR055385">
    <property type="entry name" value="GpJ_HDII-ins2"/>
</dbReference>
<dbReference type="InterPro" id="IPR003961">
    <property type="entry name" value="FN3_dom"/>
</dbReference>
<dbReference type="InterPro" id="IPR053171">
    <property type="entry name" value="Viral_Tip_Attach_Protein"/>
</dbReference>
<dbReference type="Gene3D" id="2.60.40.10">
    <property type="entry name" value="Immunoglobulins"/>
    <property type="match status" value="1"/>
</dbReference>
<dbReference type="EMBL" id="APPK01000045">
    <property type="protein sequence ID" value="ENV20917.1"/>
    <property type="molecule type" value="Genomic_DNA"/>
</dbReference>
<organism evidence="3 4">
    <name type="scientific">Acinetobacter bereziniae NIPH 3</name>
    <dbReference type="NCBI Taxonomy" id="1217651"/>
    <lineage>
        <taxon>Bacteria</taxon>
        <taxon>Pseudomonadati</taxon>
        <taxon>Pseudomonadota</taxon>
        <taxon>Gammaproteobacteria</taxon>
        <taxon>Moraxellales</taxon>
        <taxon>Moraxellaceae</taxon>
        <taxon>Acinetobacter</taxon>
    </lineage>
</organism>
<dbReference type="Proteomes" id="UP000013270">
    <property type="component" value="Unassembled WGS sequence"/>
</dbReference>
<dbReference type="Gene3D" id="2.60.120.260">
    <property type="entry name" value="Galactose-binding domain-like"/>
    <property type="match status" value="1"/>
</dbReference>
<sequence length="1998" mass="217584">MLETVKGAKGGSQSQRQPKVANDTTASKTYARLQYGMSEGEVEGLANGYKSIYLDDTPVENDSGARNFQDVTLDFRSGTNDQTYMEGFESIASETAVGVELKSDTPWVKGVTNLTLDAVIVRVRFGALKQQDPKNGDVSGIVIDYTIEVQTDGGSWELMLDTQMSGKTSANYERTHRIGLPEANNNWLIRVTRKTPNSSSEYVSDKMYIQAITEVVDLKLAYPNTALIGVQYDAETFSNIAKIAVDLKGVKIKVPSNYDPVSRTYIGIWDGLFKRAYSNNPAWIYYDLCTNKRYALGNRLTEQMIDKWSLYRLAQYCDQLVPNGKGGQEPRFACNVYIQSAESAFDILSKLAGLFRAISYWDGASIVCEADLPQDTMFTYTSANIIDGAMGINYTGTRARDRHNAVKVAWDNPQNRYKTEYVFVRDEAAIARDRGVKLLELEAWGCTSEGQAQRTGQWALKTEQLETRTVTFKVGLDGYIPLPGKVIELADELLAGRANGGRISSVSANLKQITLDRDDVVCRAGDRLIVNGEDGKAQARVVQSKNGRVITVVSAFDSVAPQNVWVIDAQDLATMKFRVVSISQDEQHQFTITAIQHNESKFDAIDHGAFIDDRPISIINPTTQDPVESVSISSEQMVQQGMSVETMVISWSQAKGATKYQVEWRKDNGTWLKLPLTGNNSAEIAGIYAGKYEARVFAISAFDISSLPTYSILTELTGKQGKPPKVAFIQATGILFGMKLDWSYPANALDTAYVEIQVSPDSTSNIATLGSFAYPTTTTVIQGLQPNLTQFYRARLIDRIGNIGDWSDWTNGTTTSDAKDVLELLDGQITDSQLNQDLISRIEIGSEARDLVVEVNKIATAAHSQAQILTNALATETAERRDEVKALNEGLTQEVTRSKDADRSQTETLDNYKASIDGTLSNVQTRVNTIATETEANTSKLISLDSVIEGKADASVVQNLKNDVLVIGDQVNSQSSIISGLQNSLEGKADASALTALDSKVATLDGNVVSQGQAITALENSIAGKADSSALNSLKSTVEEQGNTITSQGQAITSVKANLDNISVGAKNLLVDSEFWSGGVAHAENIETGYSADLRVFTIKAQSPNNNWVTGFLWAQASQVDNRLNADDDCIFSVEMMYEDGSFPYAPQLYWKDSMTYMNLTLAKGQVQKVGVWQRYYHTRKYVKGGFAFHFGVGHMGGTYHFRRPVIEKGNIPFDWSLSEQDFASATAVNKLDATTTRHDDEIKANASAVTGLKSAIEGKADANALNSLKTTVEQQGNTISSQGQALTQVEAKAELALNGRKFPLDLSNLDPNLYYPILIPLMGNGIGELAFEMPLGKFAAPWSSHGGGTFALSLHWKARASGWGAQDIERQVVNFSYLWTQSNQSPAMWLGQLTHSSQEYVLLRGGTWYELTCNQYTGTPKIVIQGRWEGDEYIEPQGYDASMVPVSINNKLNATATATNNLDAAVTQINGRVEANSQAITQVGTTVAGMPTGSGNLLVNPDFSMGNTSGWQNSSYIYGYDINLVKEGNVNYPNYEAWYKPSMNSSMHVAGDQTGVVGYTELYQSIPVTGGKFYQISGYVQNHRCKTVLFAYFYDKNGAYITDSYTAQPDKSILVSSGGNTAQMLSDMHRLYQNVQAPSNAMTMNVVFRQQECGWEAYQFMSRAQACEVQRNNGDAAPVPWQDNTTANTALVQQSLQSINGIKAQYTVKTDVNGYVAGIGLINEGSGKSLFIIRADQFAIAAPASVGNEAKYAFNYQAGPVTLPNGTVVPAGLYLDNANIGYISASKIYADSLSAISANLGTIKVKEANIDDLAVSTLKIKDNAVTVPVGIKLVSPIQRSSQRSATVFTGGDAVILDTSNYFGDIISLSLNRSGGKCQISGYVYIDNVCASAWRSNGSTVSNAPKTMYCGVVLYRNGSPIFIGRVAASSEIINDVAIFNGAVQLPTIIDDAYTGIAQYSIRVGWSTTIADAGLMIRPWNTGNASVLTATLSVLELKK</sequence>
<dbReference type="PATRIC" id="fig|1217651.3.peg.3013"/>
<proteinExistence type="predicted"/>
<dbReference type="InterPro" id="IPR013783">
    <property type="entry name" value="Ig-like_fold"/>
</dbReference>
<protein>
    <recommendedName>
        <fullName evidence="2">Fibronectin type-III domain-containing protein</fullName>
    </recommendedName>
</protein>
<dbReference type="PROSITE" id="PS50853">
    <property type="entry name" value="FN3"/>
    <property type="match status" value="1"/>
</dbReference>
<dbReference type="PANTHER" id="PTHR36251:SF2">
    <property type="entry name" value="GIFSY-2 PROPHAGE HOST SPECIFICITY PROTEIN J, PHAGE LAMBDA"/>
    <property type="match status" value="1"/>
</dbReference>
<evidence type="ECO:0000259" key="2">
    <source>
        <dbReference type="PROSITE" id="PS50853"/>
    </source>
</evidence>
<dbReference type="HOGENOM" id="CLU_000143_3_1_6"/>
<reference evidence="3 4" key="1">
    <citation type="submission" date="2013-02" db="EMBL/GenBank/DDBJ databases">
        <title>The Genome Sequence of Acinetobacter bereziniae NIPH 3.</title>
        <authorList>
            <consortium name="The Broad Institute Genome Sequencing Platform"/>
            <consortium name="The Broad Institute Genome Sequencing Center for Infectious Disease"/>
            <person name="Cerqueira G."/>
            <person name="Feldgarden M."/>
            <person name="Courvalin P."/>
            <person name="Perichon B."/>
            <person name="Grillot-Courvalin C."/>
            <person name="Clermont D."/>
            <person name="Rocha E."/>
            <person name="Yoon E.-J."/>
            <person name="Nemec A."/>
            <person name="Walker B."/>
            <person name="Young S.K."/>
            <person name="Zeng Q."/>
            <person name="Gargeya S."/>
            <person name="Fitzgerald M."/>
            <person name="Haas B."/>
            <person name="Abouelleil A."/>
            <person name="Alvarado L."/>
            <person name="Arachchi H.M."/>
            <person name="Berlin A.M."/>
            <person name="Chapman S.B."/>
            <person name="Dewar J."/>
            <person name="Goldberg J."/>
            <person name="Griggs A."/>
            <person name="Gujja S."/>
            <person name="Hansen M."/>
            <person name="Howarth C."/>
            <person name="Imamovic A."/>
            <person name="Larimer J."/>
            <person name="McCowan C."/>
            <person name="Murphy C."/>
            <person name="Neiman D."/>
            <person name="Pearson M."/>
            <person name="Priest M."/>
            <person name="Roberts A."/>
            <person name="Saif S."/>
            <person name="Shea T."/>
            <person name="Sisk P."/>
            <person name="Sykes S."/>
            <person name="Wortman J."/>
            <person name="Nusbaum C."/>
            <person name="Birren B."/>
        </authorList>
    </citation>
    <scope>NUCLEOTIDE SEQUENCE [LARGE SCALE GENOMIC DNA]</scope>
    <source>
        <strain evidence="3 4">NIPH 3</strain>
    </source>
</reference>
<comment type="caution">
    <text evidence="3">The sequence shown here is derived from an EMBL/GenBank/DDBJ whole genome shotgun (WGS) entry which is preliminary data.</text>
</comment>
<evidence type="ECO:0000256" key="1">
    <source>
        <dbReference type="SAM" id="MobiDB-lite"/>
    </source>
</evidence>
<gene>
    <name evidence="3" type="ORF">F963_03048</name>
</gene>
<dbReference type="InterPro" id="IPR036116">
    <property type="entry name" value="FN3_sf"/>
</dbReference>
<dbReference type="Pfam" id="PF13550">
    <property type="entry name" value="Phage-tail_3"/>
    <property type="match status" value="1"/>
</dbReference>
<accession>N8X904</accession>
<dbReference type="InterPro" id="IPR032876">
    <property type="entry name" value="J_dom"/>
</dbReference>
<dbReference type="PANTHER" id="PTHR36251">
    <property type="entry name" value="FELS-1 PROPHAGE HOST SPECIFICITY PROTEIN-RELATED"/>
    <property type="match status" value="1"/>
</dbReference>
<feature type="region of interest" description="Disordered" evidence="1">
    <location>
        <begin position="1"/>
        <end position="25"/>
    </location>
</feature>
<feature type="compositionally biased region" description="Polar residues" evidence="1">
    <location>
        <begin position="11"/>
        <end position="25"/>
    </location>
</feature>
<evidence type="ECO:0000313" key="3">
    <source>
        <dbReference type="EMBL" id="ENV20917.1"/>
    </source>
</evidence>
<feature type="domain" description="Fibronectin type-III" evidence="2">
    <location>
        <begin position="723"/>
        <end position="817"/>
    </location>
</feature>
<dbReference type="RefSeq" id="WP_004831595.1">
    <property type="nucleotide sequence ID" value="NZ_KB849468.1"/>
</dbReference>
<evidence type="ECO:0000313" key="4">
    <source>
        <dbReference type="Proteomes" id="UP000013270"/>
    </source>
</evidence>
<name>N8X904_ACIBZ</name>
<dbReference type="Pfam" id="PF24801">
    <property type="entry name" value="FNIII-A_GpJ"/>
    <property type="match status" value="1"/>
</dbReference>
<dbReference type="SUPFAM" id="SSF49265">
    <property type="entry name" value="Fibronectin type III"/>
    <property type="match status" value="1"/>
</dbReference>